<keyword evidence="5" id="KW-1185">Reference proteome</keyword>
<keyword evidence="2" id="KW-1133">Transmembrane helix</keyword>
<evidence type="ECO:0000256" key="1">
    <source>
        <dbReference type="ARBA" id="ARBA00022801"/>
    </source>
</evidence>
<sequence>MVDIKTVALIGYTIPLILAQMPFLILKLLIRRAWLGSELSLSSDFGRTLIRELRGIPISFIRFIGSPELMPDLAKSKRYGPIAQDTYRPTSAPGFEGWWHIQGPPGDRTAAKECDKVIYFIHGGAYVIGNSRTSLVQHLRMAEVCAKKKVKLAIFALRYPLAPEATWPAPIEAAVAGYRWLVEHEGIDPRNIIPYGESAGGHLVVALLYDIARQKLPKPGHAVLMFPWLNLHNRSTSFDRNKYLDILGRPSLDYAALAVLPESLRDKYKNVLDFSRPSDGHSLKEILPDKTWVSVGAHDQFVDDIVRWTEIARKDGAKVDLEVVPGFAHGGTIARDVFKTTSFLALEPDQDAEGVMPGAEYMASGVLSIL</sequence>
<dbReference type="Pfam" id="PF07859">
    <property type="entry name" value="Abhydrolase_3"/>
    <property type="match status" value="1"/>
</dbReference>
<dbReference type="InterPro" id="IPR050300">
    <property type="entry name" value="GDXG_lipolytic_enzyme"/>
</dbReference>
<dbReference type="EMBL" id="JAESVG020000010">
    <property type="protein sequence ID" value="KAG8623513.1"/>
    <property type="molecule type" value="Genomic_DNA"/>
</dbReference>
<keyword evidence="2" id="KW-0812">Transmembrane</keyword>
<accession>A0A8K0L0D9</accession>
<evidence type="ECO:0000256" key="2">
    <source>
        <dbReference type="SAM" id="Phobius"/>
    </source>
</evidence>
<gene>
    <name evidence="4" type="ORF">KVT40_008489</name>
</gene>
<dbReference type="SUPFAM" id="SSF53474">
    <property type="entry name" value="alpha/beta-Hydrolases"/>
    <property type="match status" value="1"/>
</dbReference>
<dbReference type="Gene3D" id="3.40.50.1820">
    <property type="entry name" value="alpha/beta hydrolase"/>
    <property type="match status" value="1"/>
</dbReference>
<dbReference type="GO" id="GO:0016787">
    <property type="term" value="F:hydrolase activity"/>
    <property type="evidence" value="ECO:0007669"/>
    <property type="project" value="UniProtKB-KW"/>
</dbReference>
<evidence type="ECO:0000259" key="3">
    <source>
        <dbReference type="Pfam" id="PF07859"/>
    </source>
</evidence>
<dbReference type="AlphaFoldDB" id="A0A8K0L0D9"/>
<dbReference type="InterPro" id="IPR029058">
    <property type="entry name" value="AB_hydrolase_fold"/>
</dbReference>
<name>A0A8K0L0D9_9PEZI</name>
<reference evidence="4" key="1">
    <citation type="submission" date="2021-07" db="EMBL/GenBank/DDBJ databases">
        <title>Elsinoe batatas strain:CRI-CJ2 Genome sequencing and assembly.</title>
        <authorList>
            <person name="Huang L."/>
        </authorList>
    </citation>
    <scope>NUCLEOTIDE SEQUENCE</scope>
    <source>
        <strain evidence="4">CRI-CJ2</strain>
    </source>
</reference>
<feature type="transmembrane region" description="Helical" evidence="2">
    <location>
        <begin position="6"/>
        <end position="30"/>
    </location>
</feature>
<dbReference type="OrthoDB" id="408631at2759"/>
<dbReference type="PANTHER" id="PTHR48081:SF11">
    <property type="entry name" value="ALPHA_BETA HYDROLASE FOLD-3 DOMAIN-CONTAINING PROTEIN-RELATED"/>
    <property type="match status" value="1"/>
</dbReference>
<proteinExistence type="predicted"/>
<feature type="domain" description="Alpha/beta hydrolase fold-3" evidence="3">
    <location>
        <begin position="119"/>
        <end position="330"/>
    </location>
</feature>
<evidence type="ECO:0000313" key="5">
    <source>
        <dbReference type="Proteomes" id="UP000809789"/>
    </source>
</evidence>
<dbReference type="PANTHER" id="PTHR48081">
    <property type="entry name" value="AB HYDROLASE SUPERFAMILY PROTEIN C4A8.06C"/>
    <property type="match status" value="1"/>
</dbReference>
<dbReference type="InterPro" id="IPR013094">
    <property type="entry name" value="AB_hydrolase_3"/>
</dbReference>
<protein>
    <recommendedName>
        <fullName evidence="3">Alpha/beta hydrolase fold-3 domain-containing protein</fullName>
    </recommendedName>
</protein>
<evidence type="ECO:0000313" key="4">
    <source>
        <dbReference type="EMBL" id="KAG8623513.1"/>
    </source>
</evidence>
<keyword evidence="2" id="KW-0472">Membrane</keyword>
<keyword evidence="1" id="KW-0378">Hydrolase</keyword>
<comment type="caution">
    <text evidence="4">The sequence shown here is derived from an EMBL/GenBank/DDBJ whole genome shotgun (WGS) entry which is preliminary data.</text>
</comment>
<organism evidence="4 5">
    <name type="scientific">Elsinoe batatas</name>
    <dbReference type="NCBI Taxonomy" id="2601811"/>
    <lineage>
        <taxon>Eukaryota</taxon>
        <taxon>Fungi</taxon>
        <taxon>Dikarya</taxon>
        <taxon>Ascomycota</taxon>
        <taxon>Pezizomycotina</taxon>
        <taxon>Dothideomycetes</taxon>
        <taxon>Dothideomycetidae</taxon>
        <taxon>Myriangiales</taxon>
        <taxon>Elsinoaceae</taxon>
        <taxon>Elsinoe</taxon>
    </lineage>
</organism>
<dbReference type="Proteomes" id="UP000809789">
    <property type="component" value="Unassembled WGS sequence"/>
</dbReference>